<dbReference type="Gene3D" id="3.20.20.100">
    <property type="entry name" value="NADP-dependent oxidoreductase domain"/>
    <property type="match status" value="1"/>
</dbReference>
<dbReference type="Proteomes" id="UP000292627">
    <property type="component" value="Unassembled WGS sequence"/>
</dbReference>
<gene>
    <name evidence="3" type="ORF">EA660_11010</name>
</gene>
<evidence type="ECO:0000256" key="1">
    <source>
        <dbReference type="ARBA" id="ARBA00023002"/>
    </source>
</evidence>
<reference evidence="3 4" key="1">
    <citation type="submission" date="2019-02" db="EMBL/GenBank/DDBJ databases">
        <title>WGS of Pseudoxanthomonas species novum from clinical isolates.</title>
        <authorList>
            <person name="Bernier A.-M."/>
            <person name="Bernard K."/>
            <person name="Vachon A."/>
        </authorList>
    </citation>
    <scope>NUCLEOTIDE SEQUENCE [LARGE SCALE GENOMIC DNA]</scope>
    <source>
        <strain evidence="3 4">NML171200</strain>
    </source>
</reference>
<dbReference type="InterPro" id="IPR023210">
    <property type="entry name" value="NADP_OxRdtase_dom"/>
</dbReference>
<evidence type="ECO:0000313" key="4">
    <source>
        <dbReference type="Proteomes" id="UP000292627"/>
    </source>
</evidence>
<organism evidence="3 4">
    <name type="scientific">Pseudoxanthomonas winnipegensis</name>
    <dbReference type="NCBI Taxonomy" id="2480810"/>
    <lineage>
        <taxon>Bacteria</taxon>
        <taxon>Pseudomonadati</taxon>
        <taxon>Pseudomonadota</taxon>
        <taxon>Gammaproteobacteria</taxon>
        <taxon>Lysobacterales</taxon>
        <taxon>Lysobacteraceae</taxon>
        <taxon>Pseudoxanthomonas</taxon>
    </lineage>
</organism>
<dbReference type="GO" id="GO:0005737">
    <property type="term" value="C:cytoplasm"/>
    <property type="evidence" value="ECO:0007669"/>
    <property type="project" value="TreeGrafter"/>
</dbReference>
<dbReference type="InterPro" id="IPR050791">
    <property type="entry name" value="Aldo-Keto_reductase"/>
</dbReference>
<evidence type="ECO:0000259" key="2">
    <source>
        <dbReference type="Pfam" id="PF00248"/>
    </source>
</evidence>
<dbReference type="Pfam" id="PF00248">
    <property type="entry name" value="Aldo_ket_red"/>
    <property type="match status" value="1"/>
</dbReference>
<evidence type="ECO:0000313" key="3">
    <source>
        <dbReference type="EMBL" id="TAA25939.1"/>
    </source>
</evidence>
<sequence>MKTRTLGRNGPTVSALGLGCMGMSHAYGTGDDAESLATLDRALELGIDFWDTADIYGPHTNETLLGRALKGRRERVFLATKFGFVAGSGQFGAGQGPRVDGSPAYVRQAVEASLARLGTDRIDLYYLHRLDPATPIEDTVGAMARLVEEGKVRYLGLSEVSAHTLRRAQAVHPITALQSEYSLWTRELEGNGVLEAVRELGIGLVPFSPLGRGFLTGAIATPDQLDEDDFRRKNPRFQAEALAANLRLADTVKAVAADVDATPAQVALAWVLAQGGPARAADGRNELHIVPIPGTKRRKYLEDNAGAVDVRLDADALARLEAVFVPDVAGPRYGATEAAMVDRAP</sequence>
<dbReference type="OrthoDB" id="9772407at2"/>
<dbReference type="PANTHER" id="PTHR43625:SF40">
    <property type="entry name" value="ALDO-KETO REDUCTASE YAKC [NADP(+)]"/>
    <property type="match status" value="1"/>
</dbReference>
<name>A0A4Q8LC49_9GAMM</name>
<dbReference type="PROSITE" id="PS51257">
    <property type="entry name" value="PROKAR_LIPOPROTEIN"/>
    <property type="match status" value="1"/>
</dbReference>
<dbReference type="GO" id="GO:0016491">
    <property type="term" value="F:oxidoreductase activity"/>
    <property type="evidence" value="ECO:0007669"/>
    <property type="project" value="UniProtKB-KW"/>
</dbReference>
<protein>
    <submittedName>
        <fullName evidence="3">Aldo/keto reductase</fullName>
    </submittedName>
</protein>
<feature type="domain" description="NADP-dependent oxidoreductase" evidence="2">
    <location>
        <begin position="16"/>
        <end position="323"/>
    </location>
</feature>
<comment type="caution">
    <text evidence="3">The sequence shown here is derived from an EMBL/GenBank/DDBJ whole genome shotgun (WGS) entry which is preliminary data.</text>
</comment>
<proteinExistence type="predicted"/>
<dbReference type="SUPFAM" id="SSF51430">
    <property type="entry name" value="NAD(P)-linked oxidoreductase"/>
    <property type="match status" value="1"/>
</dbReference>
<dbReference type="EMBL" id="SHMC01000003">
    <property type="protein sequence ID" value="TAA25939.1"/>
    <property type="molecule type" value="Genomic_DNA"/>
</dbReference>
<dbReference type="CDD" id="cd19076">
    <property type="entry name" value="AKR_AKR13A_13D"/>
    <property type="match status" value="1"/>
</dbReference>
<dbReference type="AlphaFoldDB" id="A0A4Q8LC49"/>
<dbReference type="InterPro" id="IPR036812">
    <property type="entry name" value="NAD(P)_OxRdtase_dom_sf"/>
</dbReference>
<dbReference type="RefSeq" id="WP_130551551.1">
    <property type="nucleotide sequence ID" value="NZ_SHMC01000003.1"/>
</dbReference>
<keyword evidence="1" id="KW-0560">Oxidoreductase</keyword>
<accession>A0A4Q8LC49</accession>
<dbReference type="PANTHER" id="PTHR43625">
    <property type="entry name" value="AFLATOXIN B1 ALDEHYDE REDUCTASE"/>
    <property type="match status" value="1"/>
</dbReference>